<reference evidence="13 14" key="1">
    <citation type="submission" date="2021-02" db="EMBL/GenBank/DDBJ databases">
        <title>Complete genome of Desulfoluna sp. strain ASN36.</title>
        <authorList>
            <person name="Takahashi A."/>
            <person name="Kojima H."/>
            <person name="Fukui M."/>
        </authorList>
    </citation>
    <scope>NUCLEOTIDE SEQUENCE [LARGE SCALE GENOMIC DNA]</scope>
    <source>
        <strain evidence="13 14">ASN36</strain>
    </source>
</reference>
<evidence type="ECO:0000256" key="11">
    <source>
        <dbReference type="SAM" id="Phobius"/>
    </source>
</evidence>
<dbReference type="InterPro" id="IPR051045">
    <property type="entry name" value="TonB-dependent_transducer"/>
</dbReference>
<dbReference type="InterPro" id="IPR006260">
    <property type="entry name" value="TonB/TolA_C"/>
</dbReference>
<dbReference type="PANTHER" id="PTHR33446">
    <property type="entry name" value="PROTEIN TONB-RELATED"/>
    <property type="match status" value="1"/>
</dbReference>
<feature type="domain" description="TonB C-terminal" evidence="12">
    <location>
        <begin position="202"/>
        <end position="294"/>
    </location>
</feature>
<dbReference type="InterPro" id="IPR037682">
    <property type="entry name" value="TonB_C"/>
</dbReference>
<dbReference type="PROSITE" id="PS52015">
    <property type="entry name" value="TONB_CTD"/>
    <property type="match status" value="1"/>
</dbReference>
<evidence type="ECO:0000256" key="4">
    <source>
        <dbReference type="ARBA" id="ARBA00022475"/>
    </source>
</evidence>
<dbReference type="EMBL" id="AP024488">
    <property type="protein sequence ID" value="BCS97338.1"/>
    <property type="molecule type" value="Genomic_DNA"/>
</dbReference>
<evidence type="ECO:0000256" key="6">
    <source>
        <dbReference type="ARBA" id="ARBA00022692"/>
    </source>
</evidence>
<keyword evidence="6 11" id="KW-0812">Transmembrane</keyword>
<evidence type="ECO:0000313" key="14">
    <source>
        <dbReference type="Proteomes" id="UP001320148"/>
    </source>
</evidence>
<feature type="region of interest" description="Disordered" evidence="10">
    <location>
        <begin position="79"/>
        <end position="138"/>
    </location>
</feature>
<evidence type="ECO:0000259" key="12">
    <source>
        <dbReference type="PROSITE" id="PS52015"/>
    </source>
</evidence>
<evidence type="ECO:0000256" key="10">
    <source>
        <dbReference type="SAM" id="MobiDB-lite"/>
    </source>
</evidence>
<dbReference type="NCBIfam" id="TIGR01352">
    <property type="entry name" value="tonB_Cterm"/>
    <property type="match status" value="1"/>
</dbReference>
<gene>
    <name evidence="13" type="ORF">DSLASN_29700</name>
</gene>
<evidence type="ECO:0000256" key="5">
    <source>
        <dbReference type="ARBA" id="ARBA00022519"/>
    </source>
</evidence>
<keyword evidence="9 11" id="KW-0472">Membrane</keyword>
<keyword evidence="7" id="KW-0653">Protein transport</keyword>
<name>A0ABN6F5R1_9BACT</name>
<feature type="transmembrane region" description="Helical" evidence="11">
    <location>
        <begin position="33"/>
        <end position="55"/>
    </location>
</feature>
<dbReference type="Pfam" id="PF13103">
    <property type="entry name" value="TonB_2"/>
    <property type="match status" value="1"/>
</dbReference>
<comment type="similarity">
    <text evidence="2">Belongs to the TonB family.</text>
</comment>
<dbReference type="Gene3D" id="3.30.1150.10">
    <property type="match status" value="1"/>
</dbReference>
<proteinExistence type="inferred from homology"/>
<protein>
    <recommendedName>
        <fullName evidence="12">TonB C-terminal domain-containing protein</fullName>
    </recommendedName>
</protein>
<dbReference type="Proteomes" id="UP001320148">
    <property type="component" value="Chromosome"/>
</dbReference>
<keyword evidence="4" id="KW-1003">Cell membrane</keyword>
<keyword evidence="5" id="KW-0997">Cell inner membrane</keyword>
<evidence type="ECO:0000256" key="9">
    <source>
        <dbReference type="ARBA" id="ARBA00023136"/>
    </source>
</evidence>
<comment type="subcellular location">
    <subcellularLocation>
        <location evidence="1">Cell inner membrane</location>
        <topology evidence="1">Single-pass membrane protein</topology>
        <orientation evidence="1">Periplasmic side</orientation>
    </subcellularLocation>
</comment>
<evidence type="ECO:0000256" key="1">
    <source>
        <dbReference type="ARBA" id="ARBA00004383"/>
    </source>
</evidence>
<feature type="region of interest" description="Disordered" evidence="10">
    <location>
        <begin position="171"/>
        <end position="196"/>
    </location>
</feature>
<evidence type="ECO:0000313" key="13">
    <source>
        <dbReference type="EMBL" id="BCS97338.1"/>
    </source>
</evidence>
<evidence type="ECO:0000256" key="3">
    <source>
        <dbReference type="ARBA" id="ARBA00022448"/>
    </source>
</evidence>
<evidence type="ECO:0000256" key="8">
    <source>
        <dbReference type="ARBA" id="ARBA00022989"/>
    </source>
</evidence>
<organism evidence="13 14">
    <name type="scientific">Desulfoluna limicola</name>
    <dbReference type="NCBI Taxonomy" id="2810562"/>
    <lineage>
        <taxon>Bacteria</taxon>
        <taxon>Pseudomonadati</taxon>
        <taxon>Thermodesulfobacteriota</taxon>
        <taxon>Desulfobacteria</taxon>
        <taxon>Desulfobacterales</taxon>
        <taxon>Desulfolunaceae</taxon>
        <taxon>Desulfoluna</taxon>
    </lineage>
</organism>
<keyword evidence="14" id="KW-1185">Reference proteome</keyword>
<keyword evidence="8 11" id="KW-1133">Transmembrane helix</keyword>
<feature type="compositionally biased region" description="Polar residues" evidence="10">
    <location>
        <begin position="184"/>
        <end position="196"/>
    </location>
</feature>
<dbReference type="SUPFAM" id="SSF74653">
    <property type="entry name" value="TolA/TonB C-terminal domain"/>
    <property type="match status" value="1"/>
</dbReference>
<dbReference type="RefSeq" id="WP_236888768.1">
    <property type="nucleotide sequence ID" value="NZ_AP024488.1"/>
</dbReference>
<feature type="compositionally biased region" description="Basic and acidic residues" evidence="10">
    <location>
        <begin position="171"/>
        <end position="182"/>
    </location>
</feature>
<feature type="compositionally biased region" description="Low complexity" evidence="10">
    <location>
        <begin position="89"/>
        <end position="107"/>
    </location>
</feature>
<keyword evidence="3" id="KW-0813">Transport</keyword>
<evidence type="ECO:0000256" key="7">
    <source>
        <dbReference type="ARBA" id="ARBA00022927"/>
    </source>
</evidence>
<evidence type="ECO:0000256" key="2">
    <source>
        <dbReference type="ARBA" id="ARBA00006555"/>
    </source>
</evidence>
<sequence length="294" mass="32342">MKPSNDKPKSGFKKYHMVHAFKHYLTGGDENRFLTLAVIISLAGHILLFTLSHVFTTSGYKPHKTPRAIDVDLVQTELPTQKQTKKPAKAQSSPAKPSAPAAKPSKAPSHKKSAKQVTQPATKTVTGKKAVKRNQKVVTPSELVQDALQKMAKETAKPEPLSERLNRLKKEVADQKKPEHSGATEGSPSGSPTAAQISIQERYYRTIEVIIRKNWAFPTQMAGANTTLRTQIIFTVMPDGSVREVWVSQRSGNANFDRSALSAVHKSTPLPPYPAGITDKKMPFVIDFDVSELL</sequence>
<accession>A0ABN6F5R1</accession>